<protein>
    <submittedName>
        <fullName evidence="1">Uncharacterized protein</fullName>
    </submittedName>
</protein>
<dbReference type="KEGG" id="hcz:G9Q37_15760"/>
<reference evidence="1 2" key="1">
    <citation type="submission" date="2020-03" db="EMBL/GenBank/DDBJ databases">
        <title>Hydrogenophaga sp. nov. isolated from cyanobacterial mat.</title>
        <authorList>
            <person name="Thorat V."/>
            <person name="Kirdat K."/>
            <person name="Tiwarekar B."/>
            <person name="Costa E.D."/>
            <person name="Yadav A."/>
        </authorList>
    </citation>
    <scope>NUCLEOTIDE SEQUENCE [LARGE SCALE GENOMIC DNA]</scope>
    <source>
        <strain evidence="1 2">BA0156</strain>
    </source>
</reference>
<accession>A0A6G8IP51</accession>
<dbReference type="EMBL" id="CP049989">
    <property type="protein sequence ID" value="QIM54815.1"/>
    <property type="molecule type" value="Genomic_DNA"/>
</dbReference>
<sequence>MRLAMDMVMAHRIVRGLSLDRDRITRLRDVVESRVILALEETDAAQMPEGWSWQEAAEKIALQVGLAIVREQKNEPPVPTD</sequence>
<name>A0A6G8IP51_9BURK</name>
<keyword evidence="2" id="KW-1185">Reference proteome</keyword>
<dbReference type="Proteomes" id="UP000503162">
    <property type="component" value="Chromosome"/>
</dbReference>
<dbReference type="AlphaFoldDB" id="A0A6G8IP51"/>
<gene>
    <name evidence="1" type="ORF">G9Q37_15760</name>
</gene>
<evidence type="ECO:0000313" key="2">
    <source>
        <dbReference type="Proteomes" id="UP000503162"/>
    </source>
</evidence>
<proteinExistence type="predicted"/>
<evidence type="ECO:0000313" key="1">
    <source>
        <dbReference type="EMBL" id="QIM54815.1"/>
    </source>
</evidence>
<organism evidence="1 2">
    <name type="scientific">Hydrogenophaga crocea</name>
    <dbReference type="NCBI Taxonomy" id="2716225"/>
    <lineage>
        <taxon>Bacteria</taxon>
        <taxon>Pseudomonadati</taxon>
        <taxon>Pseudomonadota</taxon>
        <taxon>Betaproteobacteria</taxon>
        <taxon>Burkholderiales</taxon>
        <taxon>Comamonadaceae</taxon>
        <taxon>Hydrogenophaga</taxon>
    </lineage>
</organism>